<feature type="transmembrane region" description="Helical" evidence="1">
    <location>
        <begin position="259"/>
        <end position="282"/>
    </location>
</feature>
<dbReference type="Proteomes" id="UP000018208">
    <property type="component" value="Unassembled WGS sequence"/>
</dbReference>
<evidence type="ECO:0000313" key="2">
    <source>
        <dbReference type="EMBL" id="EST45485.1"/>
    </source>
</evidence>
<proteinExistence type="predicted"/>
<reference evidence="2 3" key="1">
    <citation type="journal article" date="2014" name="PLoS Genet.">
        <title>The Genome of Spironucleus salmonicida Highlights a Fish Pathogen Adapted to Fluctuating Environments.</title>
        <authorList>
            <person name="Xu F."/>
            <person name="Jerlstrom-Hultqvist J."/>
            <person name="Einarsson E."/>
            <person name="Astvaldsson A."/>
            <person name="Svard S.G."/>
            <person name="Andersson J.O."/>
        </authorList>
    </citation>
    <scope>NUCLEOTIDE SEQUENCE</scope>
    <source>
        <strain evidence="3">ATCC 50377</strain>
    </source>
</reference>
<keyword evidence="1" id="KW-0472">Membrane</keyword>
<evidence type="ECO:0000313" key="3">
    <source>
        <dbReference type="EMBL" id="KAH0575970.1"/>
    </source>
</evidence>
<evidence type="ECO:0000313" key="4">
    <source>
        <dbReference type="Proteomes" id="UP000018208"/>
    </source>
</evidence>
<evidence type="ECO:0000256" key="1">
    <source>
        <dbReference type="SAM" id="Phobius"/>
    </source>
</evidence>
<accession>V6LLF3</accession>
<reference evidence="3" key="2">
    <citation type="submission" date="2020-12" db="EMBL/GenBank/DDBJ databases">
        <title>New Spironucleus salmonicida genome in near-complete chromosomes.</title>
        <authorList>
            <person name="Xu F."/>
            <person name="Kurt Z."/>
            <person name="Jimenez-Gonzalez A."/>
            <person name="Astvaldsson A."/>
            <person name="Andersson J.O."/>
            <person name="Svard S.G."/>
        </authorList>
    </citation>
    <scope>NUCLEOTIDE SEQUENCE</scope>
    <source>
        <strain evidence="3">ATCC 50377</strain>
    </source>
</reference>
<keyword evidence="4" id="KW-1185">Reference proteome</keyword>
<dbReference type="VEuPathDB" id="GiardiaDB:SS50377_21507"/>
<keyword evidence="1" id="KW-1133">Transmembrane helix</keyword>
<name>V6LLF3_9EUKA</name>
<dbReference type="InterPro" id="IPR009030">
    <property type="entry name" value="Growth_fac_rcpt_cys_sf"/>
</dbReference>
<protein>
    <submittedName>
        <fullName evidence="2">Cysteine-rich membrane protein 2</fullName>
    </submittedName>
</protein>
<dbReference type="EMBL" id="KI546094">
    <property type="protein sequence ID" value="EST45485.1"/>
    <property type="molecule type" value="Genomic_DNA"/>
</dbReference>
<organism evidence="2">
    <name type="scientific">Spironucleus salmonicida</name>
    <dbReference type="NCBI Taxonomy" id="348837"/>
    <lineage>
        <taxon>Eukaryota</taxon>
        <taxon>Metamonada</taxon>
        <taxon>Diplomonadida</taxon>
        <taxon>Hexamitidae</taxon>
        <taxon>Hexamitinae</taxon>
        <taxon>Spironucleus</taxon>
    </lineage>
</organism>
<dbReference type="AlphaFoldDB" id="V6LLF3"/>
<keyword evidence="1" id="KW-0812">Transmembrane</keyword>
<dbReference type="SUPFAM" id="SSF57184">
    <property type="entry name" value="Growth factor receptor domain"/>
    <property type="match status" value="1"/>
</dbReference>
<gene>
    <name evidence="2" type="ORF">SS50377_14554</name>
    <name evidence="3" type="ORF">SS50377_21507</name>
</gene>
<dbReference type="EMBL" id="AUWU02000002">
    <property type="protein sequence ID" value="KAH0575970.1"/>
    <property type="molecule type" value="Genomic_DNA"/>
</dbReference>
<sequence length="300" mass="31671">MLEMPTKCDNNTKTCPAMHACPSDATSSNEKNCVQCSISDSEGCNASTAANDAKCTAFANACGASVVPQCDAETPCRDGQFCEIRASGNVCISCPASCLVCTSFAKCTKCASEYEMNTDQTCTAICSGRDISFQTCENQVVVPCGRDGQKTACVCGTSQMNCLTCMDAFVPAPGRCADKLCTCDDRDLSICTGCINSKNYTFKNSKCIPGPVDKCKSCLPGYALENGLCEGCAPDAQKIGTYCFLPQDERRSINLSGGAVAGIVVVVIAISGGISGGIFWYLKKSKTYMKNVDQVGIRQE</sequence>